<dbReference type="PIRSF" id="PIRSF018427">
    <property type="entry name" value="Isopntndiph_ism"/>
    <property type="match status" value="1"/>
</dbReference>
<dbReference type="Pfam" id="PF00293">
    <property type="entry name" value="NUDIX"/>
    <property type="match status" value="1"/>
</dbReference>
<evidence type="ECO:0000313" key="13">
    <source>
        <dbReference type="Proteomes" id="UP001378956"/>
    </source>
</evidence>
<comment type="caution">
    <text evidence="12">The sequence shown here is derived from an EMBL/GenBank/DDBJ whole genome shotgun (WGS) entry which is preliminary data.</text>
</comment>
<dbReference type="NCBIfam" id="TIGR02150">
    <property type="entry name" value="IPP_isom_1"/>
    <property type="match status" value="1"/>
</dbReference>
<dbReference type="InterPro" id="IPR000086">
    <property type="entry name" value="NUDIX_hydrolase_dom"/>
</dbReference>
<evidence type="ECO:0000256" key="8">
    <source>
        <dbReference type="ARBA" id="ARBA00023229"/>
    </source>
</evidence>
<feature type="domain" description="Nudix hydrolase" evidence="11">
    <location>
        <begin position="34"/>
        <end position="166"/>
    </location>
</feature>
<dbReference type="CDD" id="cd02885">
    <property type="entry name" value="NUDIX_IPP_Isomerase"/>
    <property type="match status" value="1"/>
</dbReference>
<dbReference type="PANTHER" id="PTHR10885:SF0">
    <property type="entry name" value="ISOPENTENYL-DIPHOSPHATE DELTA-ISOMERASE"/>
    <property type="match status" value="1"/>
</dbReference>
<evidence type="ECO:0000256" key="4">
    <source>
        <dbReference type="ARBA" id="ARBA00022490"/>
    </source>
</evidence>
<evidence type="ECO:0000256" key="9">
    <source>
        <dbReference type="ARBA" id="ARBA00023235"/>
    </source>
</evidence>
<sequence length="179" mass="20909">MIENEIQLENVILVDEHDNIIGTMPKMEAHLQGRLHRAFSVFVFNSDGQLLLQQRAEEKYHSGGKWTNTCCSHQRLGEQSIDAANRRLKEEMGMECTLNYGFNFTYHAKLANGISENEFDHVFFGMSDAVPQPDYTEVAAFRYVDMETLAQDISEHPEIYTEWLKICFNQIMDYYHRFI</sequence>
<keyword evidence="5" id="KW-0479">Metal-binding</keyword>
<dbReference type="Gene3D" id="3.90.79.10">
    <property type="entry name" value="Nucleoside Triphosphate Pyrophosphohydrolase"/>
    <property type="match status" value="1"/>
</dbReference>
<proteinExistence type="inferred from homology"/>
<dbReference type="PROSITE" id="PS51462">
    <property type="entry name" value="NUDIX"/>
    <property type="match status" value="1"/>
</dbReference>
<keyword evidence="9 12" id="KW-0413">Isomerase</keyword>
<keyword evidence="13" id="KW-1185">Reference proteome</keyword>
<gene>
    <name evidence="12" type="primary">idi</name>
    <name evidence="12" type="ORF">WAE58_09875</name>
</gene>
<dbReference type="HAMAP" id="MF_00202">
    <property type="entry name" value="Idi"/>
    <property type="match status" value="1"/>
</dbReference>
<protein>
    <recommendedName>
        <fullName evidence="3 10">Isopentenyl-diphosphate delta-isomerase</fullName>
        <ecNumber evidence="3 10">5.3.3.2</ecNumber>
    </recommendedName>
</protein>
<comment type="pathway">
    <text evidence="1">Isoprenoid biosynthesis; dimethylallyl diphosphate biosynthesis; dimethylallyl diphosphate from isopentenyl diphosphate: step 1/1.</text>
</comment>
<dbReference type="EC" id="5.3.3.2" evidence="3 10"/>
<dbReference type="InterPro" id="IPR011876">
    <property type="entry name" value="IsopentenylPP_isomerase_typ1"/>
</dbReference>
<comment type="similarity">
    <text evidence="2">Belongs to the IPP isomerase type 1 family.</text>
</comment>
<keyword evidence="7" id="KW-0464">Manganese</keyword>
<keyword evidence="6" id="KW-0460">Magnesium</keyword>
<dbReference type="RefSeq" id="WP_288879409.1">
    <property type="nucleotide sequence ID" value="NZ_CBFGNQ010000002.1"/>
</dbReference>
<evidence type="ECO:0000256" key="7">
    <source>
        <dbReference type="ARBA" id="ARBA00023211"/>
    </source>
</evidence>
<reference evidence="12 13" key="1">
    <citation type="submission" date="2024-03" db="EMBL/GenBank/DDBJ databases">
        <title>Sequence of Lycoming College Course Isolates.</title>
        <authorList>
            <person name="Plotts O."/>
            <person name="Newman J."/>
        </authorList>
    </citation>
    <scope>NUCLEOTIDE SEQUENCE [LARGE SCALE GENOMIC DNA]</scope>
    <source>
        <strain evidence="12 13">CJB-3</strain>
    </source>
</reference>
<evidence type="ECO:0000256" key="1">
    <source>
        <dbReference type="ARBA" id="ARBA00004826"/>
    </source>
</evidence>
<dbReference type="PANTHER" id="PTHR10885">
    <property type="entry name" value="ISOPENTENYL-DIPHOSPHATE DELTA-ISOMERASE"/>
    <property type="match status" value="1"/>
</dbReference>
<dbReference type="SUPFAM" id="SSF55811">
    <property type="entry name" value="Nudix"/>
    <property type="match status" value="1"/>
</dbReference>
<dbReference type="EMBL" id="JBBEUB010000002">
    <property type="protein sequence ID" value="MEJ2902737.1"/>
    <property type="molecule type" value="Genomic_DNA"/>
</dbReference>
<dbReference type="Proteomes" id="UP001378956">
    <property type="component" value="Unassembled WGS sequence"/>
</dbReference>
<name>A0ABU8NKK4_9SPHI</name>
<keyword evidence="8" id="KW-0414">Isoprene biosynthesis</keyword>
<evidence type="ECO:0000256" key="5">
    <source>
        <dbReference type="ARBA" id="ARBA00022723"/>
    </source>
</evidence>
<organism evidence="12 13">
    <name type="scientific">Pedobacter panaciterrae</name>
    <dbReference type="NCBI Taxonomy" id="363849"/>
    <lineage>
        <taxon>Bacteria</taxon>
        <taxon>Pseudomonadati</taxon>
        <taxon>Bacteroidota</taxon>
        <taxon>Sphingobacteriia</taxon>
        <taxon>Sphingobacteriales</taxon>
        <taxon>Sphingobacteriaceae</taxon>
        <taxon>Pedobacter</taxon>
    </lineage>
</organism>
<evidence type="ECO:0000256" key="10">
    <source>
        <dbReference type="NCBIfam" id="TIGR02150"/>
    </source>
</evidence>
<evidence type="ECO:0000259" key="11">
    <source>
        <dbReference type="PROSITE" id="PS51462"/>
    </source>
</evidence>
<evidence type="ECO:0000256" key="3">
    <source>
        <dbReference type="ARBA" id="ARBA00012057"/>
    </source>
</evidence>
<dbReference type="GO" id="GO:0004452">
    <property type="term" value="F:isopentenyl-diphosphate delta-isomerase activity"/>
    <property type="evidence" value="ECO:0007669"/>
    <property type="project" value="UniProtKB-EC"/>
</dbReference>
<evidence type="ECO:0000313" key="12">
    <source>
        <dbReference type="EMBL" id="MEJ2902737.1"/>
    </source>
</evidence>
<dbReference type="NCBIfam" id="NF002995">
    <property type="entry name" value="PRK03759.1"/>
    <property type="match status" value="1"/>
</dbReference>
<evidence type="ECO:0000256" key="2">
    <source>
        <dbReference type="ARBA" id="ARBA00007579"/>
    </source>
</evidence>
<accession>A0ABU8NKK4</accession>
<keyword evidence="4" id="KW-0963">Cytoplasm</keyword>
<dbReference type="InterPro" id="IPR056375">
    <property type="entry name" value="Idi_bact"/>
</dbReference>
<dbReference type="InterPro" id="IPR015797">
    <property type="entry name" value="NUDIX_hydrolase-like_dom_sf"/>
</dbReference>
<evidence type="ECO:0000256" key="6">
    <source>
        <dbReference type="ARBA" id="ARBA00022842"/>
    </source>
</evidence>